<feature type="transmembrane region" description="Helical" evidence="7">
    <location>
        <begin position="343"/>
        <end position="363"/>
    </location>
</feature>
<gene>
    <name evidence="8" type="ORF">BN977_04589</name>
</gene>
<evidence type="ECO:0000256" key="2">
    <source>
        <dbReference type="ARBA" id="ARBA00007977"/>
    </source>
</evidence>
<comment type="subcellular location">
    <subcellularLocation>
        <location evidence="1">Cell membrane</location>
        <topology evidence="1">Multi-pass membrane protein</topology>
    </subcellularLocation>
</comment>
<dbReference type="eggNOG" id="COG2855">
    <property type="taxonomic scope" value="Bacteria"/>
</dbReference>
<feature type="transmembrane region" description="Helical" evidence="7">
    <location>
        <begin position="91"/>
        <end position="109"/>
    </location>
</feature>
<evidence type="ECO:0000256" key="5">
    <source>
        <dbReference type="ARBA" id="ARBA00022989"/>
    </source>
</evidence>
<evidence type="ECO:0008006" key="10">
    <source>
        <dbReference type="Google" id="ProtNLM"/>
    </source>
</evidence>
<protein>
    <recommendedName>
        <fullName evidence="10">Sulfate exporter family transporter</fullName>
    </recommendedName>
</protein>
<keyword evidence="6 7" id="KW-0472">Membrane</keyword>
<comment type="similarity">
    <text evidence="2">Belongs to the UPF0324 family.</text>
</comment>
<dbReference type="STRING" id="258533.BN977_04589"/>
<feature type="transmembrane region" description="Helical" evidence="7">
    <location>
        <begin position="244"/>
        <end position="262"/>
    </location>
</feature>
<keyword evidence="4 7" id="KW-0812">Transmembrane</keyword>
<feature type="transmembrane region" description="Helical" evidence="7">
    <location>
        <begin position="177"/>
        <end position="195"/>
    </location>
</feature>
<dbReference type="EMBL" id="CCBB010000003">
    <property type="protein sequence ID" value="CDO09761.1"/>
    <property type="molecule type" value="Genomic_DNA"/>
</dbReference>
<feature type="transmembrane region" description="Helical" evidence="7">
    <location>
        <begin position="121"/>
        <end position="141"/>
    </location>
</feature>
<feature type="transmembrane region" description="Helical" evidence="7">
    <location>
        <begin position="147"/>
        <end position="165"/>
    </location>
</feature>
<dbReference type="GO" id="GO:0005886">
    <property type="term" value="C:plasma membrane"/>
    <property type="evidence" value="ECO:0007669"/>
    <property type="project" value="UniProtKB-SubCell"/>
</dbReference>
<keyword evidence="9" id="KW-1185">Reference proteome</keyword>
<comment type="caution">
    <text evidence="8">The sequence shown here is derived from an EMBL/GenBank/DDBJ whole genome shotgun (WGS) entry which is preliminary data.</text>
</comment>
<evidence type="ECO:0000256" key="1">
    <source>
        <dbReference type="ARBA" id="ARBA00004651"/>
    </source>
</evidence>
<feature type="transmembrane region" description="Helical" evidence="7">
    <location>
        <begin position="64"/>
        <end position="85"/>
    </location>
</feature>
<dbReference type="AlphaFoldDB" id="W9B4S1"/>
<name>W9B4S1_MYCCO</name>
<reference evidence="8" key="1">
    <citation type="submission" date="2014-03" db="EMBL/GenBank/DDBJ databases">
        <title>Draft Genome Sequence of Mycobacterium cosmeticum DSM 44829.</title>
        <authorList>
            <person name="Croce O."/>
            <person name="Robert C."/>
            <person name="Raoult D."/>
            <person name="Drancourt M."/>
        </authorList>
    </citation>
    <scope>NUCLEOTIDE SEQUENCE [LARGE SCALE GENOMIC DNA]</scope>
    <source>
        <strain evidence="8">DSM 44829</strain>
    </source>
</reference>
<evidence type="ECO:0000313" key="8">
    <source>
        <dbReference type="EMBL" id="CDO09761.1"/>
    </source>
</evidence>
<keyword evidence="5 7" id="KW-1133">Transmembrane helix</keyword>
<dbReference type="PANTHER" id="PTHR30106:SF1">
    <property type="entry name" value="UPF0324 MEMBRANE PROTEIN FN0533"/>
    <property type="match status" value="1"/>
</dbReference>
<keyword evidence="3" id="KW-1003">Cell membrane</keyword>
<organism evidence="8 9">
    <name type="scientific">Mycolicibacterium cosmeticum</name>
    <dbReference type="NCBI Taxonomy" id="258533"/>
    <lineage>
        <taxon>Bacteria</taxon>
        <taxon>Bacillati</taxon>
        <taxon>Actinomycetota</taxon>
        <taxon>Actinomycetes</taxon>
        <taxon>Mycobacteriales</taxon>
        <taxon>Mycobacteriaceae</taxon>
        <taxon>Mycolicibacterium</taxon>
    </lineage>
</organism>
<dbReference type="OrthoDB" id="9766798at2"/>
<accession>W9B4S1</accession>
<dbReference type="PANTHER" id="PTHR30106">
    <property type="entry name" value="INNER MEMBRANE PROTEIN YEIH-RELATED"/>
    <property type="match status" value="1"/>
</dbReference>
<dbReference type="Proteomes" id="UP000028870">
    <property type="component" value="Unassembled WGS sequence"/>
</dbReference>
<sequence>MSTVAERDGLDDAFADAEFTSKRPLDYVPGILLLIAVGLAGKYAEIGWLALGKRLHWHVPDIEFVLWAIVIGLIIANTVGLHRIFRPGVLTYQFWLKVGIVALGSRFVLGDVLKLGGISLVQILVDMAVAGTIIILAARWFGLSGKLGSLLAIGTSICGVSAIIASKGAIRARNSDVSYAIAAILALGAVALFVLPPLGHAIGLSDHEFGLWAGLAVDNTAETTATGYLFSDEAGKIAVLVKSVRNALIGFVVLGFALYWAARGEADELAPGFGAKAAFVWAKFPKFVLGFLAVSAVATAGLLSKGQLTNVANVSKWAFLLTFAGVGLSTDIRQIARTGWRPLLVAVVGLVVVAVVSLGLVLLTSRVLGWGVGGH</sequence>
<dbReference type="Pfam" id="PF03601">
    <property type="entry name" value="Cons_hypoth698"/>
    <property type="match status" value="1"/>
</dbReference>
<evidence type="ECO:0000313" key="9">
    <source>
        <dbReference type="Proteomes" id="UP000028870"/>
    </source>
</evidence>
<reference evidence="8" key="2">
    <citation type="submission" date="2014-03" db="EMBL/GenBank/DDBJ databases">
        <authorList>
            <person name="Urmite Genomes"/>
        </authorList>
    </citation>
    <scope>NUCLEOTIDE SEQUENCE</scope>
    <source>
        <strain evidence="8">DSM 44829</strain>
    </source>
</reference>
<feature type="transmembrane region" description="Helical" evidence="7">
    <location>
        <begin position="31"/>
        <end position="52"/>
    </location>
</feature>
<evidence type="ECO:0000256" key="6">
    <source>
        <dbReference type="ARBA" id="ARBA00023136"/>
    </source>
</evidence>
<feature type="transmembrane region" description="Helical" evidence="7">
    <location>
        <begin position="283"/>
        <end position="302"/>
    </location>
</feature>
<proteinExistence type="inferred from homology"/>
<dbReference type="InterPro" id="IPR018383">
    <property type="entry name" value="UPF0324_pro"/>
</dbReference>
<evidence type="ECO:0000256" key="3">
    <source>
        <dbReference type="ARBA" id="ARBA00022475"/>
    </source>
</evidence>
<dbReference type="RefSeq" id="WP_024453884.1">
    <property type="nucleotide sequence ID" value="NZ_CCBB010000003.1"/>
</dbReference>
<evidence type="ECO:0000256" key="4">
    <source>
        <dbReference type="ARBA" id="ARBA00022692"/>
    </source>
</evidence>
<evidence type="ECO:0000256" key="7">
    <source>
        <dbReference type="SAM" id="Phobius"/>
    </source>
</evidence>